<evidence type="ECO:0000256" key="1">
    <source>
        <dbReference type="ARBA" id="ARBA00022801"/>
    </source>
</evidence>
<keyword evidence="1 3" id="KW-0378">Hydrolase</keyword>
<dbReference type="EMBL" id="MPLS01000015">
    <property type="protein sequence ID" value="ORI97770.1"/>
    <property type="molecule type" value="Genomic_DNA"/>
</dbReference>
<protein>
    <submittedName>
        <fullName evidence="3">NUDIX hydrolase</fullName>
    </submittedName>
</protein>
<dbReference type="PANTHER" id="PTHR10885:SF0">
    <property type="entry name" value="ISOPENTENYL-DIPHOSPHATE DELTA-ISOMERASE"/>
    <property type="match status" value="1"/>
</dbReference>
<reference evidence="3 4" key="1">
    <citation type="journal article" date="2017" name="Front. Microbiol.">
        <title>Genomic Characterization of Dairy Associated Leuconostoc Species and Diversity of Leuconostocs in Undefined Mixed Mesophilic Starter Cultures.</title>
        <authorList>
            <person name="Frantzen C.A."/>
            <person name="Kot W."/>
            <person name="Pedersen T.B."/>
            <person name="Ardo Y.M."/>
            <person name="Broadbent J.R."/>
            <person name="Neve H."/>
            <person name="Hansen L.H."/>
            <person name="Dal Bello F."/>
            <person name="Ostlie H.M."/>
            <person name="Kleppen H.P."/>
            <person name="Vogensen F.K."/>
            <person name="Holo H."/>
        </authorList>
    </citation>
    <scope>NUCLEOTIDE SEQUENCE [LARGE SCALE GENOMIC DNA]</scope>
    <source>
        <strain evidence="3 4">LMGCF08</strain>
    </source>
</reference>
<organism evidence="3 4">
    <name type="scientific">Leuconostoc pseudomesenteroides</name>
    <dbReference type="NCBI Taxonomy" id="33968"/>
    <lineage>
        <taxon>Bacteria</taxon>
        <taxon>Bacillati</taxon>
        <taxon>Bacillota</taxon>
        <taxon>Bacilli</taxon>
        <taxon>Lactobacillales</taxon>
        <taxon>Lactobacillaceae</taxon>
        <taxon>Leuconostoc</taxon>
    </lineage>
</organism>
<dbReference type="eggNOG" id="COG1443">
    <property type="taxonomic scope" value="Bacteria"/>
</dbReference>
<proteinExistence type="predicted"/>
<dbReference type="CDD" id="cd04693">
    <property type="entry name" value="NUDIX_Hydrolase"/>
    <property type="match status" value="1"/>
</dbReference>
<dbReference type="PROSITE" id="PS51462">
    <property type="entry name" value="NUDIX"/>
    <property type="match status" value="1"/>
</dbReference>
<dbReference type="PANTHER" id="PTHR10885">
    <property type="entry name" value="ISOPENTENYL-DIPHOSPHATE DELTA-ISOMERASE"/>
    <property type="match status" value="1"/>
</dbReference>
<name>A0A1X0VDJ6_LEUPS</name>
<dbReference type="PROSITE" id="PS00893">
    <property type="entry name" value="NUDIX_BOX"/>
    <property type="match status" value="1"/>
</dbReference>
<dbReference type="InterPro" id="IPR000086">
    <property type="entry name" value="NUDIX_hydrolase_dom"/>
</dbReference>
<dbReference type="RefSeq" id="WP_004911099.1">
    <property type="nucleotide sequence ID" value="NZ_MPLS01000015.1"/>
</dbReference>
<dbReference type="Proteomes" id="UP000192288">
    <property type="component" value="Unassembled WGS sequence"/>
</dbReference>
<dbReference type="InterPro" id="IPR015797">
    <property type="entry name" value="NUDIX_hydrolase-like_dom_sf"/>
</dbReference>
<comment type="caution">
    <text evidence="3">The sequence shown here is derived from an EMBL/GenBank/DDBJ whole genome shotgun (WGS) entry which is preliminary data.</text>
</comment>
<feature type="domain" description="Nudix hydrolase" evidence="2">
    <location>
        <begin position="37"/>
        <end position="167"/>
    </location>
</feature>
<dbReference type="Gene3D" id="3.90.79.10">
    <property type="entry name" value="Nucleoside Triphosphate Pyrophosphohydrolase"/>
    <property type="match status" value="1"/>
</dbReference>
<gene>
    <name evidence="3" type="ORF">BMR96_05500</name>
</gene>
<evidence type="ECO:0000313" key="4">
    <source>
        <dbReference type="Proteomes" id="UP000192288"/>
    </source>
</evidence>
<dbReference type="GO" id="GO:0016787">
    <property type="term" value="F:hydrolase activity"/>
    <property type="evidence" value="ECO:0007669"/>
    <property type="project" value="UniProtKB-KW"/>
</dbReference>
<accession>A0A1X0VDJ6</accession>
<dbReference type="InterPro" id="IPR020084">
    <property type="entry name" value="NUDIX_hydrolase_CS"/>
</dbReference>
<dbReference type="AlphaFoldDB" id="A0A1X0VDJ6"/>
<dbReference type="SUPFAM" id="SSF55811">
    <property type="entry name" value="Nudix"/>
    <property type="match status" value="1"/>
</dbReference>
<sequence>MSDQRADKLGELWDVYTRQRQLTGRTHRRGEPLAQGDYHMVANALVFNQDGELLVQQRSFKKMALPGGWVLATGGSVLQGETSLEGIQREVVEELGAQATQFERIRTSWEKDWFDDLYVTSITQPLDSLKIQTSEVEQVTWLSIKDAQKISSDPNYLDDDILIKAQRIALNMI</sequence>
<dbReference type="STRING" id="33968.BMS77_01025"/>
<dbReference type="Pfam" id="PF00293">
    <property type="entry name" value="NUDIX"/>
    <property type="match status" value="1"/>
</dbReference>
<evidence type="ECO:0000259" key="2">
    <source>
        <dbReference type="PROSITE" id="PS51462"/>
    </source>
</evidence>
<evidence type="ECO:0000313" key="3">
    <source>
        <dbReference type="EMBL" id="ORI97770.1"/>
    </source>
</evidence>